<gene>
    <name evidence="2" type="ORF">OUZ56_013483</name>
    <name evidence="3" type="ORF">OUZ56_013484</name>
</gene>
<keyword evidence="1" id="KW-1133">Transmembrane helix</keyword>
<dbReference type="EMBL" id="JAOYFB010000002">
    <property type="protein sequence ID" value="KAK4008342.1"/>
    <property type="molecule type" value="Genomic_DNA"/>
</dbReference>
<evidence type="ECO:0000256" key="1">
    <source>
        <dbReference type="SAM" id="Phobius"/>
    </source>
</evidence>
<keyword evidence="1" id="KW-0812">Transmembrane</keyword>
<feature type="transmembrane region" description="Helical" evidence="1">
    <location>
        <begin position="20"/>
        <end position="40"/>
    </location>
</feature>
<dbReference type="Proteomes" id="UP001234178">
    <property type="component" value="Unassembled WGS sequence"/>
</dbReference>
<dbReference type="EMBL" id="JAOYFB010000002">
    <property type="protein sequence ID" value="KAK4008341.1"/>
    <property type="molecule type" value="Genomic_DNA"/>
</dbReference>
<organism evidence="2 4">
    <name type="scientific">Daphnia magna</name>
    <dbReference type="NCBI Taxonomy" id="35525"/>
    <lineage>
        <taxon>Eukaryota</taxon>
        <taxon>Metazoa</taxon>
        <taxon>Ecdysozoa</taxon>
        <taxon>Arthropoda</taxon>
        <taxon>Crustacea</taxon>
        <taxon>Branchiopoda</taxon>
        <taxon>Diplostraca</taxon>
        <taxon>Cladocera</taxon>
        <taxon>Anomopoda</taxon>
        <taxon>Daphniidae</taxon>
        <taxon>Daphnia</taxon>
    </lineage>
</organism>
<accession>A0ABQ9Z638</accession>
<evidence type="ECO:0000313" key="3">
    <source>
        <dbReference type="EMBL" id="KAK4008342.1"/>
    </source>
</evidence>
<reference evidence="2 4" key="1">
    <citation type="journal article" date="2023" name="Nucleic Acids Res.">
        <title>The hologenome of Daphnia magna reveals possible DNA methylation and microbiome-mediated evolution of the host genome.</title>
        <authorList>
            <person name="Chaturvedi A."/>
            <person name="Li X."/>
            <person name="Dhandapani V."/>
            <person name="Marshall H."/>
            <person name="Kissane S."/>
            <person name="Cuenca-Cambronero M."/>
            <person name="Asole G."/>
            <person name="Calvet F."/>
            <person name="Ruiz-Romero M."/>
            <person name="Marangio P."/>
            <person name="Guigo R."/>
            <person name="Rago D."/>
            <person name="Mirbahai L."/>
            <person name="Eastwood N."/>
            <person name="Colbourne J.K."/>
            <person name="Zhou J."/>
            <person name="Mallon E."/>
            <person name="Orsini L."/>
        </authorList>
    </citation>
    <scope>NUCLEOTIDE SEQUENCE [LARGE SCALE GENOMIC DNA]</scope>
    <source>
        <strain evidence="2">LRV0_1</strain>
    </source>
</reference>
<name>A0ABQ9Z638_9CRUS</name>
<evidence type="ECO:0000313" key="4">
    <source>
        <dbReference type="Proteomes" id="UP001234178"/>
    </source>
</evidence>
<keyword evidence="1" id="KW-0472">Membrane</keyword>
<protein>
    <recommendedName>
        <fullName evidence="5">Transmembrane protein</fullName>
    </recommendedName>
</protein>
<evidence type="ECO:0008006" key="5">
    <source>
        <dbReference type="Google" id="ProtNLM"/>
    </source>
</evidence>
<proteinExistence type="predicted"/>
<evidence type="ECO:0000313" key="2">
    <source>
        <dbReference type="EMBL" id="KAK4008341.1"/>
    </source>
</evidence>
<keyword evidence="4" id="KW-1185">Reference proteome</keyword>
<comment type="caution">
    <text evidence="2">The sequence shown here is derived from an EMBL/GenBank/DDBJ whole genome shotgun (WGS) entry which is preliminary data.</text>
</comment>
<sequence length="61" mass="6753">METSSVGSSFMYTPFSVITIDYLYLGIGYTLSHMLVHIFVSNQQLMLVVVHNGGKAVDPSR</sequence>